<dbReference type="Proteomes" id="UP000198556">
    <property type="component" value="Unassembled WGS sequence"/>
</dbReference>
<keyword evidence="2" id="KW-1185">Reference proteome</keyword>
<dbReference type="EMBL" id="FOGF01000006">
    <property type="protein sequence ID" value="SEQ74796.1"/>
    <property type="molecule type" value="Genomic_DNA"/>
</dbReference>
<protein>
    <submittedName>
        <fullName evidence="1">Uncharacterized protein</fullName>
    </submittedName>
</protein>
<evidence type="ECO:0000313" key="1">
    <source>
        <dbReference type="EMBL" id="SEQ74796.1"/>
    </source>
</evidence>
<organism evidence="1 2">
    <name type="scientific">Granulicatella balaenopterae</name>
    <dbReference type="NCBI Taxonomy" id="137733"/>
    <lineage>
        <taxon>Bacteria</taxon>
        <taxon>Bacillati</taxon>
        <taxon>Bacillota</taxon>
        <taxon>Bacilli</taxon>
        <taxon>Lactobacillales</taxon>
        <taxon>Carnobacteriaceae</taxon>
        <taxon>Granulicatella</taxon>
    </lineage>
</organism>
<dbReference type="AlphaFoldDB" id="A0A1H9IJQ8"/>
<dbReference type="STRING" id="137733.SAMN05421767_1068"/>
<reference evidence="1 2" key="1">
    <citation type="submission" date="2016-10" db="EMBL/GenBank/DDBJ databases">
        <authorList>
            <person name="de Groot N.N."/>
        </authorList>
    </citation>
    <scope>NUCLEOTIDE SEQUENCE [LARGE SCALE GENOMIC DNA]</scope>
    <source>
        <strain evidence="1 2">DSM 15827</strain>
    </source>
</reference>
<gene>
    <name evidence="1" type="ORF">SAMN05421767_1068</name>
</gene>
<dbReference type="RefSeq" id="WP_177159495.1">
    <property type="nucleotide sequence ID" value="NZ_FOGF01000006.1"/>
</dbReference>
<evidence type="ECO:0000313" key="2">
    <source>
        <dbReference type="Proteomes" id="UP000198556"/>
    </source>
</evidence>
<sequence>MKLKEPNIIVMAWAKAILKGKYTIEDVPTPRGSLQLKEAVADLLGIELEETESGKEKE</sequence>
<proteinExistence type="predicted"/>
<accession>A0A1H9IJQ8</accession>
<name>A0A1H9IJQ8_9LACT</name>